<reference evidence="2 3" key="1">
    <citation type="submission" date="2023-08" db="EMBL/GenBank/DDBJ databases">
        <title>Black Yeasts Isolated from many extreme environments.</title>
        <authorList>
            <person name="Coleine C."/>
            <person name="Stajich J.E."/>
            <person name="Selbmann L."/>
        </authorList>
    </citation>
    <scope>NUCLEOTIDE SEQUENCE [LARGE SCALE GENOMIC DNA]</scope>
    <source>
        <strain evidence="2 3">CCFEE 5910</strain>
    </source>
</reference>
<sequence>MHGRTNNADERLDEDGLVYGHADVEAETASRDVPHEGEELAYGVAEMSINTKTPIDWSVDIGSRTNHGSTRDAGISRDFEIEFMDVVPPMDSETEDEADDSGTITDDYDADSSEAEHGPGPVFNRERYGSVTGDGRSDPGEEEAGAGIVHVNFSA</sequence>
<protein>
    <submittedName>
        <fullName evidence="2">Uncharacterized protein</fullName>
    </submittedName>
</protein>
<evidence type="ECO:0000313" key="3">
    <source>
        <dbReference type="Proteomes" id="UP001309876"/>
    </source>
</evidence>
<name>A0AAN7T589_9EURO</name>
<gene>
    <name evidence="2" type="ORF">LTR05_003228</name>
</gene>
<feature type="compositionally biased region" description="Acidic residues" evidence="1">
    <location>
        <begin position="92"/>
        <end position="113"/>
    </location>
</feature>
<accession>A0AAN7T589</accession>
<comment type="caution">
    <text evidence="2">The sequence shown here is derived from an EMBL/GenBank/DDBJ whole genome shotgun (WGS) entry which is preliminary data.</text>
</comment>
<dbReference type="EMBL" id="JAVRRJ010000002">
    <property type="protein sequence ID" value="KAK5089004.1"/>
    <property type="molecule type" value="Genomic_DNA"/>
</dbReference>
<keyword evidence="3" id="KW-1185">Reference proteome</keyword>
<dbReference type="Proteomes" id="UP001309876">
    <property type="component" value="Unassembled WGS sequence"/>
</dbReference>
<organism evidence="2 3">
    <name type="scientific">Lithohypha guttulata</name>
    <dbReference type="NCBI Taxonomy" id="1690604"/>
    <lineage>
        <taxon>Eukaryota</taxon>
        <taxon>Fungi</taxon>
        <taxon>Dikarya</taxon>
        <taxon>Ascomycota</taxon>
        <taxon>Pezizomycotina</taxon>
        <taxon>Eurotiomycetes</taxon>
        <taxon>Chaetothyriomycetidae</taxon>
        <taxon>Chaetothyriales</taxon>
        <taxon>Trichomeriaceae</taxon>
        <taxon>Lithohypha</taxon>
    </lineage>
</organism>
<evidence type="ECO:0000313" key="2">
    <source>
        <dbReference type="EMBL" id="KAK5089004.1"/>
    </source>
</evidence>
<dbReference type="AlphaFoldDB" id="A0AAN7T589"/>
<proteinExistence type="predicted"/>
<feature type="region of interest" description="Disordered" evidence="1">
    <location>
        <begin position="89"/>
        <end position="155"/>
    </location>
</feature>
<evidence type="ECO:0000256" key="1">
    <source>
        <dbReference type="SAM" id="MobiDB-lite"/>
    </source>
</evidence>